<sequence length="236" mass="28434">MNYYWNKGHFESLLEIAQGIESVEYLAHYREYLLLREKGLRKQALESLRLFITQMKNADFDTQKKFTNWILHIDWTNRSVHSLLPHPLFEGIIKPCLQKWKMEEPGDPAPYRWAGIFLWEQDSLEKACAMDRDEQIARQAMVHRAIEDIRFDAHHLPYCYLGDPQESLALGRRAKRIMDELQDPDIRKRFEKILTLEMQLIEDWCEFKKSGEEDFNKWCVNLGRNYHWIKAYYYDP</sequence>
<dbReference type="Proteomes" id="UP000000739">
    <property type="component" value="Chromosome"/>
</dbReference>
<protein>
    <submittedName>
        <fullName evidence="1">Uncharacterized protein</fullName>
    </submittedName>
</protein>
<proteinExistence type="predicted"/>
<dbReference type="KEGG" id="dal:Dalk_1287"/>
<dbReference type="eggNOG" id="ENOG50338YW">
    <property type="taxonomic scope" value="Bacteria"/>
</dbReference>
<evidence type="ECO:0000313" key="2">
    <source>
        <dbReference type="Proteomes" id="UP000000739"/>
    </source>
</evidence>
<dbReference type="HOGENOM" id="CLU_093386_0_0_7"/>
<dbReference type="RefSeq" id="WP_012610426.1">
    <property type="nucleotide sequence ID" value="NC_011768.1"/>
</dbReference>
<organism evidence="1 2">
    <name type="scientific">Desulfatibacillum aliphaticivorans</name>
    <dbReference type="NCBI Taxonomy" id="218208"/>
    <lineage>
        <taxon>Bacteria</taxon>
        <taxon>Pseudomonadati</taxon>
        <taxon>Thermodesulfobacteriota</taxon>
        <taxon>Desulfobacteria</taxon>
        <taxon>Desulfobacterales</taxon>
        <taxon>Desulfatibacillaceae</taxon>
        <taxon>Desulfatibacillum</taxon>
    </lineage>
</organism>
<keyword evidence="2" id="KW-1185">Reference proteome</keyword>
<dbReference type="EMBL" id="CP001322">
    <property type="protein sequence ID" value="ACL02990.1"/>
    <property type="molecule type" value="Genomic_DNA"/>
</dbReference>
<dbReference type="AlphaFoldDB" id="B8F9P4"/>
<reference evidence="1 2" key="1">
    <citation type="journal article" date="2012" name="Environ. Microbiol.">
        <title>The genome sequence of Desulfatibacillum alkenivorans AK-01: a blueprint for anaerobic alkane oxidation.</title>
        <authorList>
            <person name="Callaghan A.V."/>
            <person name="Morris B.E."/>
            <person name="Pereira I.A."/>
            <person name="McInerney M.J."/>
            <person name="Austin R.N."/>
            <person name="Groves J.T."/>
            <person name="Kukor J.J."/>
            <person name="Suflita J.M."/>
            <person name="Young L.Y."/>
            <person name="Zylstra G.J."/>
            <person name="Wawrik B."/>
        </authorList>
    </citation>
    <scope>NUCLEOTIDE SEQUENCE [LARGE SCALE GENOMIC DNA]</scope>
    <source>
        <strain evidence="1 2">AK-01</strain>
    </source>
</reference>
<gene>
    <name evidence="1" type="ordered locus">Dalk_1287</name>
</gene>
<name>B8F9P4_DESAL</name>
<accession>B8F9P4</accession>
<evidence type="ECO:0000313" key="1">
    <source>
        <dbReference type="EMBL" id="ACL02990.1"/>
    </source>
</evidence>